<evidence type="ECO:0000313" key="3">
    <source>
        <dbReference type="EMBL" id="KAK7300938.1"/>
    </source>
</evidence>
<feature type="compositionally biased region" description="Low complexity" evidence="1">
    <location>
        <begin position="93"/>
        <end position="106"/>
    </location>
</feature>
<gene>
    <name evidence="3" type="ORF">RJT34_11791</name>
</gene>
<protein>
    <recommendedName>
        <fullName evidence="2">DUF3741 domain-containing protein</fullName>
    </recommendedName>
</protein>
<organism evidence="3 4">
    <name type="scientific">Clitoria ternatea</name>
    <name type="common">Butterfly pea</name>
    <dbReference type="NCBI Taxonomy" id="43366"/>
    <lineage>
        <taxon>Eukaryota</taxon>
        <taxon>Viridiplantae</taxon>
        <taxon>Streptophyta</taxon>
        <taxon>Embryophyta</taxon>
        <taxon>Tracheophyta</taxon>
        <taxon>Spermatophyta</taxon>
        <taxon>Magnoliopsida</taxon>
        <taxon>eudicotyledons</taxon>
        <taxon>Gunneridae</taxon>
        <taxon>Pentapetalae</taxon>
        <taxon>rosids</taxon>
        <taxon>fabids</taxon>
        <taxon>Fabales</taxon>
        <taxon>Fabaceae</taxon>
        <taxon>Papilionoideae</taxon>
        <taxon>50 kb inversion clade</taxon>
        <taxon>NPAAA clade</taxon>
        <taxon>indigoferoid/millettioid clade</taxon>
        <taxon>Phaseoleae</taxon>
        <taxon>Clitoria</taxon>
    </lineage>
</organism>
<sequence>MKLLTASSSSSSSSSYYSSSSPSSSSSTLNFDPTLCHSKSASAGCLIAILRRILCSGSIPTHPSDQIRKLDSISNMGEKVQELNNTKQNTEPTTTTTTTTTSTSSTTITPGLVARLMGLDSMVETTSEATSSSSLSRSKSMNSVDYLSEYKGMEGLHRRVKSSSFRELPTFHLLENDNFLVLSFESGSGESNKEFKSKGRRNEKGSSELKQKKKNKREKLHDEKGNLSDMSCVSVGNDGKHELQFANTLPLFKDSSLKECIDSEAERFSHYMKHKEVTNGEKVKRRKKETTSCAEKKVETECSSEDSSPVSVFDFDREAPGTEVNSFGVGVSWRRKLSPELENDQIYVLHCDSNLMAEERKVKAIENNKHEVAKKKVKQGQESLNIWGEICKLVEHEIGSNLLDDGMKKKQGDFESISADFESEIFDHLLNELIDQLVGNPLEALQLQSL</sequence>
<dbReference type="PANTHER" id="PTHR35499">
    <property type="entry name" value="OS05G0128300 PROTEIN"/>
    <property type="match status" value="1"/>
</dbReference>
<dbReference type="PANTHER" id="PTHR35499:SF3">
    <property type="entry name" value="DUF4378 DOMAIN PROTEIN"/>
    <property type="match status" value="1"/>
</dbReference>
<keyword evidence="4" id="KW-1185">Reference proteome</keyword>
<proteinExistence type="predicted"/>
<feature type="compositionally biased region" description="Basic and acidic residues" evidence="1">
    <location>
        <begin position="191"/>
        <end position="210"/>
    </location>
</feature>
<feature type="domain" description="DUF3741" evidence="2">
    <location>
        <begin position="106"/>
        <end position="122"/>
    </location>
</feature>
<feature type="region of interest" description="Disordered" evidence="1">
    <location>
        <begin position="188"/>
        <end position="228"/>
    </location>
</feature>
<evidence type="ECO:0000313" key="4">
    <source>
        <dbReference type="Proteomes" id="UP001359559"/>
    </source>
</evidence>
<accession>A0AAN9JL41</accession>
<dbReference type="EMBL" id="JAYKXN010000003">
    <property type="protein sequence ID" value="KAK7300938.1"/>
    <property type="molecule type" value="Genomic_DNA"/>
</dbReference>
<name>A0AAN9JL41_CLITE</name>
<dbReference type="AlphaFoldDB" id="A0AAN9JL41"/>
<feature type="region of interest" description="Disordered" evidence="1">
    <location>
        <begin position="82"/>
        <end position="106"/>
    </location>
</feature>
<evidence type="ECO:0000256" key="1">
    <source>
        <dbReference type="SAM" id="MobiDB-lite"/>
    </source>
</evidence>
<feature type="region of interest" description="Disordered" evidence="1">
    <location>
        <begin position="1"/>
        <end position="30"/>
    </location>
</feature>
<feature type="compositionally biased region" description="Low complexity" evidence="1">
    <location>
        <begin position="7"/>
        <end position="27"/>
    </location>
</feature>
<dbReference type="Proteomes" id="UP001359559">
    <property type="component" value="Unassembled WGS sequence"/>
</dbReference>
<dbReference type="InterPro" id="IPR032795">
    <property type="entry name" value="DUF3741-assoc"/>
</dbReference>
<dbReference type="Pfam" id="PF14383">
    <property type="entry name" value="VARLMGL"/>
    <property type="match status" value="1"/>
</dbReference>
<reference evidence="3 4" key="1">
    <citation type="submission" date="2024-01" db="EMBL/GenBank/DDBJ databases">
        <title>The genomes of 5 underutilized Papilionoideae crops provide insights into root nodulation and disease resistance.</title>
        <authorList>
            <person name="Yuan L."/>
        </authorList>
    </citation>
    <scope>NUCLEOTIDE SEQUENCE [LARGE SCALE GENOMIC DNA]</scope>
    <source>
        <strain evidence="3">LY-2023</strain>
        <tissue evidence="3">Leaf</tissue>
    </source>
</reference>
<evidence type="ECO:0000259" key="2">
    <source>
        <dbReference type="Pfam" id="PF14383"/>
    </source>
</evidence>
<feature type="compositionally biased region" description="Polar residues" evidence="1">
    <location>
        <begin position="82"/>
        <end position="92"/>
    </location>
</feature>
<comment type="caution">
    <text evidence="3">The sequence shown here is derived from an EMBL/GenBank/DDBJ whole genome shotgun (WGS) entry which is preliminary data.</text>
</comment>